<protein>
    <submittedName>
        <fullName evidence="2">GNAT family N-acetyltransferase</fullName>
    </submittedName>
</protein>
<dbReference type="RefSeq" id="WP_199384080.1">
    <property type="nucleotide sequence ID" value="NZ_JAEMHM010000008.1"/>
</dbReference>
<dbReference type="PANTHER" id="PTHR47237">
    <property type="entry name" value="SLL0310 PROTEIN"/>
    <property type="match status" value="1"/>
</dbReference>
<dbReference type="Gene3D" id="3.40.630.90">
    <property type="match status" value="1"/>
</dbReference>
<organism evidence="2 3">
    <name type="scientific">Geomesophilobacter sediminis</name>
    <dbReference type="NCBI Taxonomy" id="2798584"/>
    <lineage>
        <taxon>Bacteria</taxon>
        <taxon>Pseudomonadati</taxon>
        <taxon>Thermodesulfobacteriota</taxon>
        <taxon>Desulfuromonadia</taxon>
        <taxon>Geobacterales</taxon>
        <taxon>Geobacteraceae</taxon>
        <taxon>Geomesophilobacter</taxon>
    </lineage>
</organism>
<dbReference type="EMBL" id="JAEMHM010000008">
    <property type="protein sequence ID" value="MBJ6725185.1"/>
    <property type="molecule type" value="Genomic_DNA"/>
</dbReference>
<dbReference type="SUPFAM" id="SSF55729">
    <property type="entry name" value="Acyl-CoA N-acyltransferases (Nat)"/>
    <property type="match status" value="1"/>
</dbReference>
<dbReference type="InterPro" id="IPR052729">
    <property type="entry name" value="Acyl/Acetyltrans_Enzymes"/>
</dbReference>
<accession>A0A8J7LVM2</accession>
<evidence type="ECO:0000259" key="1">
    <source>
        <dbReference type="PROSITE" id="PS51186"/>
    </source>
</evidence>
<dbReference type="PANTHER" id="PTHR47237:SF1">
    <property type="entry name" value="SLL0310 PROTEIN"/>
    <property type="match status" value="1"/>
</dbReference>
<dbReference type="PROSITE" id="PS51186">
    <property type="entry name" value="GNAT"/>
    <property type="match status" value="1"/>
</dbReference>
<dbReference type="Proteomes" id="UP000636888">
    <property type="component" value="Unassembled WGS sequence"/>
</dbReference>
<dbReference type="CDD" id="cd04301">
    <property type="entry name" value="NAT_SF"/>
    <property type="match status" value="1"/>
</dbReference>
<proteinExistence type="predicted"/>
<feature type="domain" description="N-acetyltransferase" evidence="1">
    <location>
        <begin position="10"/>
        <end position="158"/>
    </location>
</feature>
<name>A0A8J7LVM2_9BACT</name>
<comment type="caution">
    <text evidence="2">The sequence shown here is derived from an EMBL/GenBank/DDBJ whole genome shotgun (WGS) entry which is preliminary data.</text>
</comment>
<evidence type="ECO:0000313" key="2">
    <source>
        <dbReference type="EMBL" id="MBJ6725185.1"/>
    </source>
</evidence>
<dbReference type="Gene3D" id="3.40.630.30">
    <property type="match status" value="1"/>
</dbReference>
<dbReference type="InterPro" id="IPR016181">
    <property type="entry name" value="Acyl_CoA_acyltransferase"/>
</dbReference>
<sequence>MEIIDEEARGTFDRFAVDDIDPVLEELGAVGTVLDRWELEFLLERFPEGCLVYRELGRPVGWCFSIRYGRSGWIANLYLAPRWRGRGIGLELARRALQALRGAGVENIWLTASEAGRPIYERLGFLPVDTVNSWVGFGADGERRAPHRRATPAMLDLDQAGWGEPKAPAIAELVRRGSLFEEKDGFVTAQEWKGLVRVGPWACREWLTAWGLLDAVLALAGRARPVLVHAPVGNSAAAALLFMHHFRVVENHLLMCCGDPSAYDPTFIFSLALGSIG</sequence>
<dbReference type="GO" id="GO:0016747">
    <property type="term" value="F:acyltransferase activity, transferring groups other than amino-acyl groups"/>
    <property type="evidence" value="ECO:0007669"/>
    <property type="project" value="InterPro"/>
</dbReference>
<evidence type="ECO:0000313" key="3">
    <source>
        <dbReference type="Proteomes" id="UP000636888"/>
    </source>
</evidence>
<dbReference type="Pfam" id="PF00583">
    <property type="entry name" value="Acetyltransf_1"/>
    <property type="match status" value="1"/>
</dbReference>
<dbReference type="AlphaFoldDB" id="A0A8J7LVM2"/>
<keyword evidence="3" id="KW-1185">Reference proteome</keyword>
<reference evidence="2" key="1">
    <citation type="submission" date="2020-12" db="EMBL/GenBank/DDBJ databases">
        <title>Geomonas sp. Red875, isolated from river sediment.</title>
        <authorList>
            <person name="Xu Z."/>
            <person name="Zhang Z."/>
            <person name="Masuda Y."/>
            <person name="Itoh H."/>
            <person name="Senoo K."/>
        </authorList>
    </citation>
    <scope>NUCLEOTIDE SEQUENCE</scope>
    <source>
        <strain evidence="2">Red875</strain>
    </source>
</reference>
<gene>
    <name evidence="2" type="ORF">JFN93_10735</name>
</gene>
<dbReference type="InterPro" id="IPR000182">
    <property type="entry name" value="GNAT_dom"/>
</dbReference>